<feature type="transmembrane region" description="Helical" evidence="8">
    <location>
        <begin position="157"/>
        <end position="176"/>
    </location>
</feature>
<feature type="transmembrane region" description="Helical" evidence="8">
    <location>
        <begin position="444"/>
        <end position="464"/>
    </location>
</feature>
<keyword evidence="5 8" id="KW-1133">Transmembrane helix</keyword>
<feature type="transmembrane region" description="Helical" evidence="8">
    <location>
        <begin position="128"/>
        <end position="151"/>
    </location>
</feature>
<keyword evidence="4 8" id="KW-0812">Transmembrane</keyword>
<dbReference type="GO" id="GO:0022857">
    <property type="term" value="F:transmembrane transporter activity"/>
    <property type="evidence" value="ECO:0007669"/>
    <property type="project" value="InterPro"/>
</dbReference>
<evidence type="ECO:0000256" key="5">
    <source>
        <dbReference type="ARBA" id="ARBA00022989"/>
    </source>
</evidence>
<dbReference type="CDD" id="cd10322">
    <property type="entry name" value="SLC5sbd"/>
    <property type="match status" value="1"/>
</dbReference>
<evidence type="ECO:0000256" key="6">
    <source>
        <dbReference type="ARBA" id="ARBA00023136"/>
    </source>
</evidence>
<evidence type="ECO:0000256" key="2">
    <source>
        <dbReference type="ARBA" id="ARBA00006434"/>
    </source>
</evidence>
<name>A0A3E0B0P1_9STAP</name>
<feature type="transmembrane region" description="Helical" evidence="8">
    <location>
        <begin position="6"/>
        <end position="27"/>
    </location>
</feature>
<evidence type="ECO:0000256" key="8">
    <source>
        <dbReference type="SAM" id="Phobius"/>
    </source>
</evidence>
<feature type="transmembrane region" description="Helical" evidence="8">
    <location>
        <begin position="80"/>
        <end position="100"/>
    </location>
</feature>
<feature type="transmembrane region" description="Helical" evidence="8">
    <location>
        <begin position="188"/>
        <end position="212"/>
    </location>
</feature>
<comment type="similarity">
    <text evidence="2 7">Belongs to the sodium:solute symporter (SSF) (TC 2.A.21) family.</text>
</comment>
<evidence type="ECO:0000256" key="1">
    <source>
        <dbReference type="ARBA" id="ARBA00004141"/>
    </source>
</evidence>
<keyword evidence="10" id="KW-1185">Reference proteome</keyword>
<dbReference type="AlphaFoldDB" id="A0A3E0B0P1"/>
<evidence type="ECO:0000313" key="9">
    <source>
        <dbReference type="EMBL" id="REG25537.1"/>
    </source>
</evidence>
<feature type="transmembrane region" description="Helical" evidence="8">
    <location>
        <begin position="232"/>
        <end position="250"/>
    </location>
</feature>
<feature type="transmembrane region" description="Helical" evidence="8">
    <location>
        <begin position="271"/>
        <end position="295"/>
    </location>
</feature>
<dbReference type="EMBL" id="QUMW01000009">
    <property type="protein sequence ID" value="REG25537.1"/>
    <property type="molecule type" value="Genomic_DNA"/>
</dbReference>
<keyword evidence="3" id="KW-0813">Transport</keyword>
<dbReference type="PANTHER" id="PTHR48086:SF7">
    <property type="entry name" value="SODIUM-SOLUTE SYMPORTER-RELATED"/>
    <property type="match status" value="1"/>
</dbReference>
<comment type="caution">
    <text evidence="9">The sequence shown here is derived from an EMBL/GenBank/DDBJ whole genome shotgun (WGS) entry which is preliminary data.</text>
</comment>
<feature type="transmembrane region" description="Helical" evidence="8">
    <location>
        <begin position="363"/>
        <end position="385"/>
    </location>
</feature>
<feature type="transmembrane region" description="Helical" evidence="8">
    <location>
        <begin position="419"/>
        <end position="438"/>
    </location>
</feature>
<reference evidence="9 10" key="1">
    <citation type="submission" date="2018-08" db="EMBL/GenBank/DDBJ databases">
        <title>Genomic Encyclopedia of Type Strains, Phase IV (KMG-IV): sequencing the most valuable type-strain genomes for metagenomic binning, comparative biology and taxonomic classification.</title>
        <authorList>
            <person name="Goeker M."/>
        </authorList>
    </citation>
    <scope>NUCLEOTIDE SEQUENCE [LARGE SCALE GENOMIC DNA]</scope>
    <source>
        <strain evidence="9 10">DSM 17274</strain>
    </source>
</reference>
<keyword evidence="6 8" id="KW-0472">Membrane</keyword>
<dbReference type="Gene3D" id="1.20.1730.10">
    <property type="entry name" value="Sodium/glucose cotransporter"/>
    <property type="match status" value="1"/>
</dbReference>
<feature type="transmembrane region" description="Helical" evidence="8">
    <location>
        <begin position="391"/>
        <end position="412"/>
    </location>
</feature>
<gene>
    <name evidence="9" type="ORF">DFR63_0577</name>
</gene>
<evidence type="ECO:0000256" key="4">
    <source>
        <dbReference type="ARBA" id="ARBA00022692"/>
    </source>
</evidence>
<protein>
    <submittedName>
        <fullName evidence="9">SSS family solute:Na+ symporter</fullName>
    </submittedName>
</protein>
<organism evidence="9 10">
    <name type="scientific">Jeotgalicoccus halotolerans</name>
    <dbReference type="NCBI Taxonomy" id="157227"/>
    <lineage>
        <taxon>Bacteria</taxon>
        <taxon>Bacillati</taxon>
        <taxon>Bacillota</taxon>
        <taxon>Bacilli</taxon>
        <taxon>Bacillales</taxon>
        <taxon>Staphylococcaceae</taxon>
        <taxon>Jeotgalicoccus</taxon>
    </lineage>
</organism>
<dbReference type="OrthoDB" id="9789704at2"/>
<dbReference type="RefSeq" id="WP_115884226.1">
    <property type="nucleotide sequence ID" value="NZ_QUMW01000009.1"/>
</dbReference>
<sequence length="473" mass="51302">MFDGNERIILSVIVFVYFILLILLALYINRKTKTYEDYNVAGRTVSFFPLILTFIGTGVGGSTLLGYMENGYSLGMGQQWIHITMFTCVIIFALFVLNRVRSLGETYKMVTIGDYTAMRYGEKARIPTVISILFSYCAMTGMQFVAIATILNVTLGLDVTIGMIIGWILLTLKTYFGGLKTVIWQDTFHGIILVLGIVLLFASVLIAAGGWGSIADRAASAGEGDMLSVMNITPGEIMIYLLTLAVFQFVRQDLWQRVWAADSIKIAGSGYIISMIVAVTIGAAAVAIGVLSRYGLELGNIDPVLVYYGVVDEVFPFPLVVFMIVVLLAAVISSADSFLLAGSSSLVNDIIRPNFSHHGDKMMLLWSRLSVLIISVIALVLALTIPGLVNLMVTGTAMTVSGLFAPVIFGMFWKKVTKAAGLASMWSGLIIAVLWQIAGHPFGLHPIFIGLPVSVIILLAVTFITNGKETVKA</sequence>
<comment type="subcellular location">
    <subcellularLocation>
        <location evidence="1">Membrane</location>
        <topology evidence="1">Multi-pass membrane protein</topology>
    </subcellularLocation>
</comment>
<feature type="transmembrane region" description="Helical" evidence="8">
    <location>
        <begin position="315"/>
        <end position="342"/>
    </location>
</feature>
<dbReference type="Pfam" id="PF00474">
    <property type="entry name" value="SSF"/>
    <property type="match status" value="1"/>
</dbReference>
<dbReference type="Proteomes" id="UP000257076">
    <property type="component" value="Unassembled WGS sequence"/>
</dbReference>
<dbReference type="PANTHER" id="PTHR48086">
    <property type="entry name" value="SODIUM/PROLINE SYMPORTER-RELATED"/>
    <property type="match status" value="1"/>
</dbReference>
<accession>A0A3E0B0P1</accession>
<evidence type="ECO:0000313" key="10">
    <source>
        <dbReference type="Proteomes" id="UP000257076"/>
    </source>
</evidence>
<evidence type="ECO:0000256" key="3">
    <source>
        <dbReference type="ARBA" id="ARBA00022448"/>
    </source>
</evidence>
<proteinExistence type="inferred from homology"/>
<dbReference type="PROSITE" id="PS50283">
    <property type="entry name" value="NA_SOLUT_SYMP_3"/>
    <property type="match status" value="1"/>
</dbReference>
<dbReference type="GO" id="GO:0005886">
    <property type="term" value="C:plasma membrane"/>
    <property type="evidence" value="ECO:0007669"/>
    <property type="project" value="TreeGrafter"/>
</dbReference>
<dbReference type="InterPro" id="IPR050277">
    <property type="entry name" value="Sodium:Solute_Symporter"/>
</dbReference>
<dbReference type="InterPro" id="IPR001734">
    <property type="entry name" value="Na/solute_symporter"/>
</dbReference>
<feature type="transmembrane region" description="Helical" evidence="8">
    <location>
        <begin position="47"/>
        <end position="68"/>
    </location>
</feature>
<evidence type="ECO:0000256" key="7">
    <source>
        <dbReference type="RuleBase" id="RU362091"/>
    </source>
</evidence>
<dbReference type="InterPro" id="IPR038377">
    <property type="entry name" value="Na/Glc_symporter_sf"/>
</dbReference>